<sequence>MKFLTVCSLFLWPAGAVAPLKDARLHIPKAVKRHEDAVLRCEYDMEGDRLYQIKWYKSQHEFFRFTPGEESPIKVFAVKGITVDKDRSNNRQVTLHKVEMSAEGRYACEVSADMPSFATSVIEDFLTVVEVPRRAPNLSGLQARYKIGDLLRANCTSDPSHPPANLTISINGQQVRIDTAKR</sequence>
<feature type="chain" id="PRO_5042181681" evidence="1">
    <location>
        <begin position="17"/>
        <end position="182"/>
    </location>
</feature>
<dbReference type="Pfam" id="PF07686">
    <property type="entry name" value="V-set"/>
    <property type="match status" value="1"/>
</dbReference>
<dbReference type="EMBL" id="JAHWGI010000700">
    <property type="protein sequence ID" value="KAK3917241.1"/>
    <property type="molecule type" value="Genomic_DNA"/>
</dbReference>
<keyword evidence="1" id="KW-0732">Signal</keyword>
<dbReference type="InterPro" id="IPR013106">
    <property type="entry name" value="Ig_V-set"/>
</dbReference>
<evidence type="ECO:0000313" key="3">
    <source>
        <dbReference type="EMBL" id="KAK3917241.1"/>
    </source>
</evidence>
<dbReference type="Proteomes" id="UP001219518">
    <property type="component" value="Unassembled WGS sequence"/>
</dbReference>
<dbReference type="PANTHER" id="PTHR21261:SF8">
    <property type="entry name" value="BEATEN PATH IA, ISOFORM B-RELATED"/>
    <property type="match status" value="1"/>
</dbReference>
<reference evidence="3" key="1">
    <citation type="submission" date="2021-07" db="EMBL/GenBank/DDBJ databases">
        <authorList>
            <person name="Catto M.A."/>
            <person name="Jacobson A."/>
            <person name="Kennedy G."/>
            <person name="Labadie P."/>
            <person name="Hunt B.G."/>
            <person name="Srinivasan R."/>
        </authorList>
    </citation>
    <scope>NUCLEOTIDE SEQUENCE</scope>
    <source>
        <strain evidence="3">PL_HMW_Pooled</strain>
        <tissue evidence="3">Head</tissue>
    </source>
</reference>
<keyword evidence="4" id="KW-1185">Reference proteome</keyword>
<evidence type="ECO:0000259" key="2">
    <source>
        <dbReference type="PROSITE" id="PS50835"/>
    </source>
</evidence>
<dbReference type="PANTHER" id="PTHR21261">
    <property type="entry name" value="BEAT PROTEIN"/>
    <property type="match status" value="1"/>
</dbReference>
<proteinExistence type="predicted"/>
<reference evidence="3" key="2">
    <citation type="journal article" date="2023" name="BMC Genomics">
        <title>Pest status, molecular evolution, and epigenetic factors derived from the genome assembly of Frankliniella fusca, a thysanopteran phytovirus vector.</title>
        <authorList>
            <person name="Catto M.A."/>
            <person name="Labadie P.E."/>
            <person name="Jacobson A.L."/>
            <person name="Kennedy G.G."/>
            <person name="Srinivasan R."/>
            <person name="Hunt B.G."/>
        </authorList>
    </citation>
    <scope>NUCLEOTIDE SEQUENCE</scope>
    <source>
        <strain evidence="3">PL_HMW_Pooled</strain>
    </source>
</reference>
<evidence type="ECO:0000313" key="4">
    <source>
        <dbReference type="Proteomes" id="UP001219518"/>
    </source>
</evidence>
<feature type="domain" description="Ig-like" evidence="2">
    <location>
        <begin position="13"/>
        <end position="127"/>
    </location>
</feature>
<dbReference type="Gene3D" id="2.60.40.10">
    <property type="entry name" value="Immunoglobulins"/>
    <property type="match status" value="1"/>
</dbReference>
<dbReference type="FunFam" id="2.60.40.10:FF:000437">
    <property type="entry name" value="Beat-IIIc, isoform A"/>
    <property type="match status" value="1"/>
</dbReference>
<evidence type="ECO:0000256" key="1">
    <source>
        <dbReference type="SAM" id="SignalP"/>
    </source>
</evidence>
<dbReference type="InterPro" id="IPR013783">
    <property type="entry name" value="Ig-like_fold"/>
</dbReference>
<gene>
    <name evidence="3" type="ORF">KUF71_006825</name>
</gene>
<dbReference type="InterPro" id="IPR036179">
    <property type="entry name" value="Ig-like_dom_sf"/>
</dbReference>
<accession>A0AAE1LEM1</accession>
<name>A0AAE1LEM1_9NEOP</name>
<dbReference type="PROSITE" id="PS50835">
    <property type="entry name" value="IG_LIKE"/>
    <property type="match status" value="1"/>
</dbReference>
<feature type="signal peptide" evidence="1">
    <location>
        <begin position="1"/>
        <end position="16"/>
    </location>
</feature>
<comment type="caution">
    <text evidence="3">The sequence shown here is derived from an EMBL/GenBank/DDBJ whole genome shotgun (WGS) entry which is preliminary data.</text>
</comment>
<dbReference type="AlphaFoldDB" id="A0AAE1LEM1"/>
<dbReference type="InterPro" id="IPR007110">
    <property type="entry name" value="Ig-like_dom"/>
</dbReference>
<protein>
    <submittedName>
        <fullName evidence="3">Cell adhesion molecule 2</fullName>
    </submittedName>
</protein>
<dbReference type="SUPFAM" id="SSF48726">
    <property type="entry name" value="Immunoglobulin"/>
    <property type="match status" value="1"/>
</dbReference>
<organism evidence="3 4">
    <name type="scientific">Frankliniella fusca</name>
    <dbReference type="NCBI Taxonomy" id="407009"/>
    <lineage>
        <taxon>Eukaryota</taxon>
        <taxon>Metazoa</taxon>
        <taxon>Ecdysozoa</taxon>
        <taxon>Arthropoda</taxon>
        <taxon>Hexapoda</taxon>
        <taxon>Insecta</taxon>
        <taxon>Pterygota</taxon>
        <taxon>Neoptera</taxon>
        <taxon>Paraneoptera</taxon>
        <taxon>Thysanoptera</taxon>
        <taxon>Terebrantia</taxon>
        <taxon>Thripoidea</taxon>
        <taxon>Thripidae</taxon>
        <taxon>Frankliniella</taxon>
    </lineage>
</organism>